<accession>A0A0G0HP42</accession>
<dbReference type="EMBL" id="LBTR01000036">
    <property type="protein sequence ID" value="KKQ43987.1"/>
    <property type="molecule type" value="Genomic_DNA"/>
</dbReference>
<dbReference type="Proteomes" id="UP000034603">
    <property type="component" value="Unassembled WGS sequence"/>
</dbReference>
<organism evidence="1 2">
    <name type="scientific">Candidatus Woesebacteria bacterium GW2011_GWA1_37_8</name>
    <dbReference type="NCBI Taxonomy" id="1618546"/>
    <lineage>
        <taxon>Bacteria</taxon>
        <taxon>Candidatus Woeseibacteriota</taxon>
    </lineage>
</organism>
<gene>
    <name evidence="1" type="ORF">US62_C0036G0003</name>
</gene>
<name>A0A0G0HP42_9BACT</name>
<evidence type="ECO:0000313" key="2">
    <source>
        <dbReference type="Proteomes" id="UP000034603"/>
    </source>
</evidence>
<protein>
    <submittedName>
        <fullName evidence="1">Uncharacterized protein</fullName>
    </submittedName>
</protein>
<reference evidence="1 2" key="1">
    <citation type="journal article" date="2015" name="Nature">
        <title>rRNA introns, odd ribosomes, and small enigmatic genomes across a large radiation of phyla.</title>
        <authorList>
            <person name="Brown C.T."/>
            <person name="Hug L.A."/>
            <person name="Thomas B.C."/>
            <person name="Sharon I."/>
            <person name="Castelle C.J."/>
            <person name="Singh A."/>
            <person name="Wilkins M.J."/>
            <person name="Williams K.H."/>
            <person name="Banfield J.F."/>
        </authorList>
    </citation>
    <scope>NUCLEOTIDE SEQUENCE [LARGE SCALE GENOMIC DNA]</scope>
</reference>
<comment type="caution">
    <text evidence="1">The sequence shown here is derived from an EMBL/GenBank/DDBJ whole genome shotgun (WGS) entry which is preliminary data.</text>
</comment>
<dbReference type="AlphaFoldDB" id="A0A0G0HP42"/>
<evidence type="ECO:0000313" key="1">
    <source>
        <dbReference type="EMBL" id="KKQ43987.1"/>
    </source>
</evidence>
<sequence length="259" mass="30069">MDKFVYGKLPTGNAVLIIDIGYRNKEITIEDWCHFHPNFKSVKEFSTTYPEINGINALRIKYAWEDKNIEGEHICLPLNNINQNSETVIDLDFYYYKNDPRKDYYLQTFDQILSTFKFLNENSLNDRPPKTNQDGANLQNISYTLPNEWEAKLDDKVLFISPINKGGYLFIKVYDYSEKTGRREFYCQITKKCIDATYFSEFQIGNISGYKANALDNSGGGAEYFGSKGNKFYIISSYNPPSPNEFENNYKNVLDSLIF</sequence>
<proteinExistence type="predicted"/>